<evidence type="ECO:0000256" key="1">
    <source>
        <dbReference type="SAM" id="MobiDB-lite"/>
    </source>
</evidence>
<protein>
    <submittedName>
        <fullName evidence="2">Uncharacterized protein</fullName>
    </submittedName>
</protein>
<name>A0ABV7SQJ4_9SPHN</name>
<evidence type="ECO:0000313" key="2">
    <source>
        <dbReference type="EMBL" id="MFC3579140.1"/>
    </source>
</evidence>
<dbReference type="RefSeq" id="WP_261295906.1">
    <property type="nucleotide sequence ID" value="NZ_JANQBK010000023.1"/>
</dbReference>
<comment type="caution">
    <text evidence="2">The sequence shown here is derived from an EMBL/GenBank/DDBJ whole genome shotgun (WGS) entry which is preliminary data.</text>
</comment>
<gene>
    <name evidence="2" type="ORF">ACFONA_03095</name>
</gene>
<organism evidence="2 3">
    <name type="scientific">Sphingomonas hylomeconis</name>
    <dbReference type="NCBI Taxonomy" id="1395958"/>
    <lineage>
        <taxon>Bacteria</taxon>
        <taxon>Pseudomonadati</taxon>
        <taxon>Pseudomonadota</taxon>
        <taxon>Alphaproteobacteria</taxon>
        <taxon>Sphingomonadales</taxon>
        <taxon>Sphingomonadaceae</taxon>
        <taxon>Sphingomonas</taxon>
    </lineage>
</organism>
<accession>A0ABV7SQJ4</accession>
<dbReference type="EMBL" id="JBHRXP010000001">
    <property type="protein sequence ID" value="MFC3579140.1"/>
    <property type="molecule type" value="Genomic_DNA"/>
</dbReference>
<dbReference type="Proteomes" id="UP001595713">
    <property type="component" value="Unassembled WGS sequence"/>
</dbReference>
<proteinExistence type="predicted"/>
<evidence type="ECO:0000313" key="3">
    <source>
        <dbReference type="Proteomes" id="UP001595713"/>
    </source>
</evidence>
<reference evidence="3" key="1">
    <citation type="journal article" date="2019" name="Int. J. Syst. Evol. Microbiol.">
        <title>The Global Catalogue of Microorganisms (GCM) 10K type strain sequencing project: providing services to taxonomists for standard genome sequencing and annotation.</title>
        <authorList>
            <consortium name="The Broad Institute Genomics Platform"/>
            <consortium name="The Broad Institute Genome Sequencing Center for Infectious Disease"/>
            <person name="Wu L."/>
            <person name="Ma J."/>
        </authorList>
    </citation>
    <scope>NUCLEOTIDE SEQUENCE [LARGE SCALE GENOMIC DNA]</scope>
    <source>
        <strain evidence="3">KCTC 42739</strain>
    </source>
</reference>
<feature type="compositionally biased region" description="Basic and acidic residues" evidence="1">
    <location>
        <begin position="21"/>
        <end position="37"/>
    </location>
</feature>
<sequence length="120" mass="13624">MTALRILDQITNRMNLFVVPDREDRGGSDRQQYDHQQDMAASDHWPVPMPVLRPTPVLDNFDSAFIHIAASRRPARERNRFGSIPRISKASRDFHLSVIRTAAPASYRQAAVTVKGARDE</sequence>
<feature type="region of interest" description="Disordered" evidence="1">
    <location>
        <begin position="21"/>
        <end position="46"/>
    </location>
</feature>
<keyword evidence="3" id="KW-1185">Reference proteome</keyword>